<dbReference type="InterPro" id="IPR011658">
    <property type="entry name" value="PA14_dom"/>
</dbReference>
<dbReference type="SUPFAM" id="SSF74650">
    <property type="entry name" value="Galactose mutarotase-like"/>
    <property type="match status" value="1"/>
</dbReference>
<sequence length="956" mass="109171">MLRITVLVAGFLLCHSIAFCTGYPNPVPFKLVRDGVIIYPDPDYTLNTQAVKLRVVADNIIQVTASPAKELAPFQSLSAVETTPPAPNSWKVITTKDRVTVKTRLLTAVVLLRTGAVSFYDTAGRKVLAEKGVGGRSFSPIAVEGQRSYQITQVFQTTPDDAYYGLGQHQDDVFNYKGHQVTLFQNNTEVAVPFLVSHKNYGLLWDNYSITSIGDIRPYHSLSALQLFSDKGEPGWLTASYYNDRGPNATPVKQRAETAISYEFLNDSRLFFPPDFLPTKGKVVWEGSIASEFQGLHKFRMTYGGYIKVWVEGKLVLDRWRRAWNPAPALLDLPLDKGKKYAIRIEWAPESVEAYLTLRWIEPLPAEAQDQYAFASEAGQQLNYYFIYGGTMDEIIAGYRTLTGKASLVPKWALGFWQSRERYKTQDEILSTVKEFRDRQLPLDNIVLDWSYWKEDDWGSQEFDAARFPNPDSMIKVLHEQYHTKFMISVWPKFYEGISAYKTFDQNGWLYKRNIADRTRDWIGDGYTSTFYDAFNEKARKAFWDLINEKIFKKGVDAWWMDASEPDIHSNVSPDRRKQQMAGTAIGPAAEYLNAYPLQNAKGIYEGQRSADPDKRVFLLTRSGYAGSQRYAATIWSGDIGARWDDMKAQITAGINFSLSGLPWWSMDIGGFVVENRFEYPNEKDQEEWREMLTRWYQFGSLTPVYRSHGQFPYREPFNIAPEDHPAYKSILYYTQLRYRLMPYIYSIAGKSYHEDYTLMRGLPMDFAGDTAVLRISDQYMFGPSLLVNPVYRYGQRNKELYLPKGQGWYNLYTGQYEPGGRRINAAADYGQMPVYVKEGAILPVGPSLQYTEEKLADTITLYVYTGKNASFNLYEDENNNYNYEKGLFASIPLSWNEATKTLSVGARKGSFPGMLVQRHFRVIRVSPGKPVPMDPGTSQGQLITYTGKAVTLKPE</sequence>
<feature type="domain" description="PA14" evidence="4">
    <location>
        <begin position="231"/>
        <end position="374"/>
    </location>
</feature>
<proteinExistence type="inferred from homology"/>
<dbReference type="Gene3D" id="3.20.20.80">
    <property type="entry name" value="Glycosidases"/>
    <property type="match status" value="1"/>
</dbReference>
<evidence type="ECO:0000256" key="2">
    <source>
        <dbReference type="RuleBase" id="RU361185"/>
    </source>
</evidence>
<dbReference type="SUPFAM" id="SSF51011">
    <property type="entry name" value="Glycosyl hydrolase domain"/>
    <property type="match status" value="1"/>
</dbReference>
<dbReference type="CDD" id="cd14752">
    <property type="entry name" value="GH31_N"/>
    <property type="match status" value="1"/>
</dbReference>
<evidence type="ECO:0000256" key="1">
    <source>
        <dbReference type="ARBA" id="ARBA00007806"/>
    </source>
</evidence>
<reference evidence="5" key="1">
    <citation type="submission" date="2023-03" db="EMBL/GenBank/DDBJ databases">
        <title>Andean soil-derived lignocellulolytic bacterial consortium as a source of novel taxa and putative plastic-active enzymes.</title>
        <authorList>
            <person name="Diaz-Garcia L."/>
            <person name="Chuvochina M."/>
            <person name="Feuerriegel G."/>
            <person name="Bunk B."/>
            <person name="Sproer C."/>
            <person name="Streit W.R."/>
            <person name="Rodriguez L.M."/>
            <person name="Overmann J."/>
            <person name="Jimenez D.J."/>
        </authorList>
    </citation>
    <scope>NUCLEOTIDE SEQUENCE</scope>
    <source>
        <strain evidence="5">MAG 7</strain>
    </source>
</reference>
<dbReference type="GO" id="GO:0005975">
    <property type="term" value="P:carbohydrate metabolic process"/>
    <property type="evidence" value="ECO:0007669"/>
    <property type="project" value="InterPro"/>
</dbReference>
<dbReference type="SUPFAM" id="SSF51445">
    <property type="entry name" value="(Trans)glycosidases"/>
    <property type="match status" value="1"/>
</dbReference>
<dbReference type="InterPro" id="IPR051816">
    <property type="entry name" value="Glycosyl_Hydrolase_31"/>
</dbReference>
<dbReference type="InterPro" id="IPR048395">
    <property type="entry name" value="Glyco_hydro_31_C"/>
</dbReference>
<dbReference type="Gene3D" id="2.60.40.1760">
    <property type="entry name" value="glycosyl hydrolase (family 31)"/>
    <property type="match status" value="1"/>
</dbReference>
<dbReference type="SMART" id="SM00758">
    <property type="entry name" value="PA14"/>
    <property type="match status" value="1"/>
</dbReference>
<evidence type="ECO:0000313" key="5">
    <source>
        <dbReference type="EMBL" id="WEK34310.1"/>
    </source>
</evidence>
<dbReference type="Pfam" id="PF07691">
    <property type="entry name" value="PA14"/>
    <property type="match status" value="1"/>
</dbReference>
<dbReference type="CDD" id="cd06591">
    <property type="entry name" value="GH31_xylosidase_XylS"/>
    <property type="match status" value="1"/>
</dbReference>
<evidence type="ECO:0000259" key="4">
    <source>
        <dbReference type="PROSITE" id="PS51820"/>
    </source>
</evidence>
<dbReference type="InterPro" id="IPR033403">
    <property type="entry name" value="DUF5110"/>
</dbReference>
<comment type="similarity">
    <text evidence="1 2">Belongs to the glycosyl hydrolase 31 family.</text>
</comment>
<feature type="chain" id="PRO_5042463826" evidence="3">
    <location>
        <begin position="21"/>
        <end position="956"/>
    </location>
</feature>
<dbReference type="AlphaFoldDB" id="A0AAJ6BE74"/>
<keyword evidence="3" id="KW-0732">Signal</keyword>
<dbReference type="Pfam" id="PF17137">
    <property type="entry name" value="DUF5110"/>
    <property type="match status" value="1"/>
</dbReference>
<dbReference type="Proteomes" id="UP001220610">
    <property type="component" value="Chromosome"/>
</dbReference>
<dbReference type="GO" id="GO:0030246">
    <property type="term" value="F:carbohydrate binding"/>
    <property type="evidence" value="ECO:0007669"/>
    <property type="project" value="InterPro"/>
</dbReference>
<dbReference type="Gene3D" id="2.60.120.380">
    <property type="match status" value="1"/>
</dbReference>
<organism evidence="5 6">
    <name type="scientific">Candidatus Pseudobacter hemicellulosilyticus</name>
    <dbReference type="NCBI Taxonomy" id="3121375"/>
    <lineage>
        <taxon>Bacteria</taxon>
        <taxon>Pseudomonadati</taxon>
        <taxon>Bacteroidota</taxon>
        <taxon>Chitinophagia</taxon>
        <taxon>Chitinophagales</taxon>
        <taxon>Chitinophagaceae</taxon>
        <taxon>Pseudobacter</taxon>
    </lineage>
</organism>
<dbReference type="InterPro" id="IPR017853">
    <property type="entry name" value="GH"/>
</dbReference>
<protein>
    <submittedName>
        <fullName evidence="5">Glycoside hydrolase family 31 protein</fullName>
    </submittedName>
</protein>
<evidence type="ECO:0000313" key="6">
    <source>
        <dbReference type="Proteomes" id="UP001220610"/>
    </source>
</evidence>
<dbReference type="Pfam" id="PF21365">
    <property type="entry name" value="Glyco_hydro_31_3rd"/>
    <property type="match status" value="1"/>
</dbReference>
<dbReference type="InterPro" id="IPR037524">
    <property type="entry name" value="PA14/GLEYA"/>
</dbReference>
<keyword evidence="2" id="KW-0326">Glycosidase</keyword>
<dbReference type="InterPro" id="IPR011013">
    <property type="entry name" value="Gal_mutarotase_sf_dom"/>
</dbReference>
<dbReference type="PANTHER" id="PTHR43863:SF2">
    <property type="entry name" value="MALTASE-GLUCOAMYLASE"/>
    <property type="match status" value="1"/>
</dbReference>
<feature type="signal peptide" evidence="3">
    <location>
        <begin position="1"/>
        <end position="20"/>
    </location>
</feature>
<dbReference type="Pfam" id="PF13802">
    <property type="entry name" value="Gal_mutarotas_2"/>
    <property type="match status" value="1"/>
</dbReference>
<dbReference type="InterPro" id="IPR013780">
    <property type="entry name" value="Glyco_hydro_b"/>
</dbReference>
<keyword evidence="2 5" id="KW-0378">Hydrolase</keyword>
<dbReference type="EMBL" id="CP119311">
    <property type="protein sequence ID" value="WEK34310.1"/>
    <property type="molecule type" value="Genomic_DNA"/>
</dbReference>
<dbReference type="GO" id="GO:0004553">
    <property type="term" value="F:hydrolase activity, hydrolyzing O-glycosyl compounds"/>
    <property type="evidence" value="ECO:0007669"/>
    <property type="project" value="InterPro"/>
</dbReference>
<dbReference type="SUPFAM" id="SSF56988">
    <property type="entry name" value="Anthrax protective antigen"/>
    <property type="match status" value="1"/>
</dbReference>
<dbReference type="PROSITE" id="PS51820">
    <property type="entry name" value="PA14"/>
    <property type="match status" value="1"/>
</dbReference>
<dbReference type="Gene3D" id="2.60.40.1180">
    <property type="entry name" value="Golgi alpha-mannosidase II"/>
    <property type="match status" value="2"/>
</dbReference>
<name>A0AAJ6BE74_9BACT</name>
<dbReference type="InterPro" id="IPR025887">
    <property type="entry name" value="Glyco_hydro_31_N_dom"/>
</dbReference>
<dbReference type="Pfam" id="PF01055">
    <property type="entry name" value="Glyco_hydro_31_2nd"/>
    <property type="match status" value="1"/>
</dbReference>
<accession>A0AAJ6BE74</accession>
<evidence type="ECO:0000256" key="3">
    <source>
        <dbReference type="SAM" id="SignalP"/>
    </source>
</evidence>
<dbReference type="PANTHER" id="PTHR43863">
    <property type="entry name" value="HYDROLASE, PUTATIVE (AFU_ORTHOLOGUE AFUA_1G03140)-RELATED"/>
    <property type="match status" value="1"/>
</dbReference>
<gene>
    <name evidence="5" type="ORF">P0Y53_17630</name>
</gene>
<dbReference type="InterPro" id="IPR000322">
    <property type="entry name" value="Glyco_hydro_31_TIM"/>
</dbReference>